<dbReference type="Pfam" id="PF02082">
    <property type="entry name" value="Rrf2"/>
    <property type="match status" value="1"/>
</dbReference>
<dbReference type="GeneID" id="92715637"/>
<dbReference type="GO" id="GO:0003700">
    <property type="term" value="F:DNA-binding transcription factor activity"/>
    <property type="evidence" value="ECO:0007669"/>
    <property type="project" value="TreeGrafter"/>
</dbReference>
<dbReference type="EMBL" id="AP019697">
    <property type="protein sequence ID" value="BBK24485.1"/>
    <property type="molecule type" value="Genomic_DNA"/>
</dbReference>
<evidence type="ECO:0000313" key="1">
    <source>
        <dbReference type="EMBL" id="BBK24485.1"/>
    </source>
</evidence>
<organism evidence="1 2">
    <name type="scientific">Dialister hominis</name>
    <dbReference type="NCBI Taxonomy" id="2582419"/>
    <lineage>
        <taxon>Bacteria</taxon>
        <taxon>Bacillati</taxon>
        <taxon>Bacillota</taxon>
        <taxon>Negativicutes</taxon>
        <taxon>Veillonellales</taxon>
        <taxon>Veillonellaceae</taxon>
        <taxon>Dialister</taxon>
    </lineage>
</organism>
<dbReference type="InterPro" id="IPR000944">
    <property type="entry name" value="Tscrpt_reg_Rrf2"/>
</dbReference>
<dbReference type="InterPro" id="IPR036390">
    <property type="entry name" value="WH_DNA-bd_sf"/>
</dbReference>
<protein>
    <submittedName>
        <fullName evidence="1">Transcriptional regulator</fullName>
    </submittedName>
</protein>
<dbReference type="AlphaFoldDB" id="A0A8E3ZJE5"/>
<dbReference type="KEGG" id="dho:Dia5BBH33_04200"/>
<dbReference type="SUPFAM" id="SSF46785">
    <property type="entry name" value="Winged helix' DNA-binding domain"/>
    <property type="match status" value="1"/>
</dbReference>
<dbReference type="RefSeq" id="WP_022382037.1">
    <property type="nucleotide sequence ID" value="NZ_AP019697.1"/>
</dbReference>
<gene>
    <name evidence="1" type="ORF">Dia5BBH33_04200</name>
</gene>
<dbReference type="FunFam" id="1.10.10.10:FF:000138">
    <property type="entry name" value="Rrf2 family transcriptional regulator"/>
    <property type="match status" value="1"/>
</dbReference>
<dbReference type="PANTHER" id="PTHR33221:SF15">
    <property type="entry name" value="HTH-TYPE TRANSCRIPTIONAL REGULATOR YWGB-RELATED"/>
    <property type="match status" value="1"/>
</dbReference>
<evidence type="ECO:0000313" key="2">
    <source>
        <dbReference type="Proteomes" id="UP000320585"/>
    </source>
</evidence>
<dbReference type="Gene3D" id="1.10.10.10">
    <property type="entry name" value="Winged helix-like DNA-binding domain superfamily/Winged helix DNA-binding domain"/>
    <property type="match status" value="1"/>
</dbReference>
<dbReference type="Proteomes" id="UP000320585">
    <property type="component" value="Chromosome"/>
</dbReference>
<reference evidence="2" key="1">
    <citation type="submission" date="2019-05" db="EMBL/GenBank/DDBJ databases">
        <title>Complete genome sequencing of Dialister sp. strain 5BBH33.</title>
        <authorList>
            <person name="Sakamoto M."/>
            <person name="Murakami T."/>
            <person name="Mori H."/>
        </authorList>
    </citation>
    <scope>NUCLEOTIDE SEQUENCE [LARGE SCALE GENOMIC DNA]</scope>
    <source>
        <strain evidence="2">5BBH33</strain>
    </source>
</reference>
<dbReference type="OrthoDB" id="213028at2"/>
<dbReference type="InterPro" id="IPR036388">
    <property type="entry name" value="WH-like_DNA-bd_sf"/>
</dbReference>
<dbReference type="GO" id="GO:0005829">
    <property type="term" value="C:cytosol"/>
    <property type="evidence" value="ECO:0007669"/>
    <property type="project" value="TreeGrafter"/>
</dbReference>
<sequence>MQISSRFTIAVHMLCYIALFQDKEKVTSDIMAGSINANPVVVRRLLSQLKQRGMVTVNRGSGGAFLAMKPEDIDFLQIYRTVETVKKEGIFHFHENPNPNCPVGRGIHQALDSKLMRVQEAMAREMKSITLADVLKDFPIEK</sequence>
<accession>A0A8E3ZJE5</accession>
<proteinExistence type="predicted"/>
<name>A0A8E3ZJE5_9FIRM</name>
<dbReference type="PANTHER" id="PTHR33221">
    <property type="entry name" value="WINGED HELIX-TURN-HELIX TRANSCRIPTIONAL REGULATOR, RRF2 FAMILY"/>
    <property type="match status" value="1"/>
</dbReference>
<keyword evidence="2" id="KW-1185">Reference proteome</keyword>
<dbReference type="PROSITE" id="PS51197">
    <property type="entry name" value="HTH_RRF2_2"/>
    <property type="match status" value="1"/>
</dbReference>